<evidence type="ECO:0000313" key="2">
    <source>
        <dbReference type="EMBL" id="SDY45266.1"/>
    </source>
</evidence>
<dbReference type="OrthoDB" id="2188903at2"/>
<dbReference type="AlphaFoldDB" id="A0A1H3JZC3"/>
<dbReference type="Proteomes" id="UP000199230">
    <property type="component" value="Unassembled WGS sequence"/>
</dbReference>
<dbReference type="GO" id="GO:0000150">
    <property type="term" value="F:DNA strand exchange activity"/>
    <property type="evidence" value="ECO:0007669"/>
    <property type="project" value="InterPro"/>
</dbReference>
<dbReference type="RefSeq" id="WP_093310936.1">
    <property type="nucleotide sequence ID" value="NZ_FNPV01000002.1"/>
</dbReference>
<organism evidence="2 3">
    <name type="scientific">Tindallia californiensis</name>
    <dbReference type="NCBI Taxonomy" id="159292"/>
    <lineage>
        <taxon>Bacteria</taxon>
        <taxon>Bacillati</taxon>
        <taxon>Bacillota</taxon>
        <taxon>Clostridia</taxon>
        <taxon>Peptostreptococcales</taxon>
        <taxon>Tindalliaceae</taxon>
        <taxon>Tindallia</taxon>
    </lineage>
</organism>
<gene>
    <name evidence="2" type="ORF">SAMN05192546_102167</name>
</gene>
<keyword evidence="3" id="KW-1185">Reference proteome</keyword>
<evidence type="ECO:0000259" key="1">
    <source>
        <dbReference type="PROSITE" id="PS51737"/>
    </source>
</evidence>
<protein>
    <recommendedName>
        <fullName evidence="1">Recombinase domain-containing protein</fullName>
    </recommendedName>
</protein>
<accession>A0A1H3JZC3</accession>
<feature type="domain" description="Recombinase" evidence="1">
    <location>
        <begin position="5"/>
        <end position="91"/>
    </location>
</feature>
<dbReference type="EMBL" id="FNPV01000002">
    <property type="protein sequence ID" value="SDY45266.1"/>
    <property type="molecule type" value="Genomic_DNA"/>
</dbReference>
<proteinExistence type="predicted"/>
<evidence type="ECO:0000313" key="3">
    <source>
        <dbReference type="Proteomes" id="UP000199230"/>
    </source>
</evidence>
<reference evidence="2 3" key="1">
    <citation type="submission" date="2016-10" db="EMBL/GenBank/DDBJ databases">
        <authorList>
            <person name="de Groot N.N."/>
        </authorList>
    </citation>
    <scope>NUCLEOTIDE SEQUENCE [LARGE SCALE GENOMIC DNA]</scope>
    <source>
        <strain evidence="2 3">APO</strain>
    </source>
</reference>
<name>A0A1H3JZC3_9FIRM</name>
<dbReference type="InterPro" id="IPR038109">
    <property type="entry name" value="DNA_bind_recomb_sf"/>
</dbReference>
<dbReference type="GO" id="GO:0003677">
    <property type="term" value="F:DNA binding"/>
    <property type="evidence" value="ECO:0007669"/>
    <property type="project" value="InterPro"/>
</dbReference>
<dbReference type="Gene3D" id="3.90.1750.20">
    <property type="entry name" value="Putative Large Serine Recombinase, Chain B, Domain 2"/>
    <property type="match status" value="1"/>
</dbReference>
<dbReference type="PROSITE" id="PS51737">
    <property type="entry name" value="RECOMBINASE_DNA_BIND"/>
    <property type="match status" value="1"/>
</dbReference>
<sequence length="154" mass="17167">MGHTPYGYRIENGKAVVDQEKSEKIKMLFEAYLSGDSLATAAKKAGIKAFHAGIGNILKNKRYVGDGFYPAIIDKASFEAAEIERMRRAENLGRIWEKKALIESPAPTFFFIAEGNKQFDDPFKQAEYAYSLIETEVNANGGQCECNSNTRKEA</sequence>
<dbReference type="STRING" id="159292.SAMN05192546_102167"/>
<dbReference type="InterPro" id="IPR011109">
    <property type="entry name" value="DNA_bind_recombinase_dom"/>
</dbReference>